<comment type="cofactor">
    <cofactor evidence="1">
        <name>Mn(2+)</name>
        <dbReference type="ChEBI" id="CHEBI:29035"/>
    </cofactor>
</comment>
<dbReference type="InterPro" id="IPR036691">
    <property type="entry name" value="Endo/exonu/phosph_ase_sf"/>
</dbReference>
<feature type="domain" description="Endonuclease/exonuclease/phosphatase" evidence="12">
    <location>
        <begin position="59"/>
        <end position="353"/>
    </location>
</feature>
<comment type="cofactor">
    <cofactor evidence="2">
        <name>Mg(2+)</name>
        <dbReference type="ChEBI" id="CHEBI:18420"/>
    </cofactor>
</comment>
<evidence type="ECO:0000256" key="5">
    <source>
        <dbReference type="ARBA" id="ARBA00022723"/>
    </source>
</evidence>
<dbReference type="InterPro" id="IPR051547">
    <property type="entry name" value="TDP2-like"/>
</dbReference>
<dbReference type="CDD" id="cd09080">
    <property type="entry name" value="TDP2"/>
    <property type="match status" value="1"/>
</dbReference>
<accession>A0ABR4FJH9</accession>
<keyword evidence="7" id="KW-0378">Hydrolase</keyword>
<keyword evidence="5" id="KW-0479">Metal-binding</keyword>
<dbReference type="Pfam" id="PF03372">
    <property type="entry name" value="Exo_endo_phos"/>
    <property type="match status" value="1"/>
</dbReference>
<keyword evidence="9" id="KW-0234">DNA repair</keyword>
<gene>
    <name evidence="13" type="ORF">BJX66DRAFT_318571</name>
</gene>
<evidence type="ECO:0000256" key="10">
    <source>
        <dbReference type="ARBA" id="ARBA00023242"/>
    </source>
</evidence>
<comment type="caution">
    <text evidence="13">The sequence shown here is derived from an EMBL/GenBank/DDBJ whole genome shotgun (WGS) entry which is preliminary data.</text>
</comment>
<evidence type="ECO:0000256" key="7">
    <source>
        <dbReference type="ARBA" id="ARBA00022801"/>
    </source>
</evidence>
<keyword evidence="14" id="KW-1185">Reference proteome</keyword>
<protein>
    <submittedName>
        <fullName evidence="13">Endonuclease/exonuclease/phosphatase</fullName>
    </submittedName>
</protein>
<keyword evidence="8" id="KW-0460">Magnesium</keyword>
<evidence type="ECO:0000313" key="14">
    <source>
        <dbReference type="Proteomes" id="UP001610563"/>
    </source>
</evidence>
<reference evidence="13 14" key="1">
    <citation type="submission" date="2024-07" db="EMBL/GenBank/DDBJ databases">
        <title>Section-level genome sequencing and comparative genomics of Aspergillus sections Usti and Cavernicolus.</title>
        <authorList>
            <consortium name="Lawrence Berkeley National Laboratory"/>
            <person name="Nybo J.L."/>
            <person name="Vesth T.C."/>
            <person name="Theobald S."/>
            <person name="Frisvad J.C."/>
            <person name="Larsen T.O."/>
            <person name="Kjaerboelling I."/>
            <person name="Rothschild-Mancinelli K."/>
            <person name="Lyhne E.K."/>
            <person name="Kogle M.E."/>
            <person name="Barry K."/>
            <person name="Clum A."/>
            <person name="Na H."/>
            <person name="Ledsgaard L."/>
            <person name="Lin J."/>
            <person name="Lipzen A."/>
            <person name="Kuo A."/>
            <person name="Riley R."/>
            <person name="Mondo S."/>
            <person name="Labutti K."/>
            <person name="Haridas S."/>
            <person name="Pangalinan J."/>
            <person name="Salamov A.A."/>
            <person name="Simmons B.A."/>
            <person name="Magnuson J.K."/>
            <person name="Chen J."/>
            <person name="Drula E."/>
            <person name="Henrissat B."/>
            <person name="Wiebenga A."/>
            <person name="Lubbers R.J."/>
            <person name="Gomes A.C."/>
            <person name="Makela M.R."/>
            <person name="Stajich J."/>
            <person name="Grigoriev I.V."/>
            <person name="Mortensen U.H."/>
            <person name="De Vries R.P."/>
            <person name="Baker S.E."/>
            <person name="Andersen M.R."/>
        </authorList>
    </citation>
    <scope>NUCLEOTIDE SEQUENCE [LARGE SCALE GENOMIC DNA]</scope>
    <source>
        <strain evidence="13 14">CBS 209.92</strain>
    </source>
</reference>
<feature type="region of interest" description="Disordered" evidence="11">
    <location>
        <begin position="328"/>
        <end position="347"/>
    </location>
</feature>
<keyword evidence="13" id="KW-0255">Endonuclease</keyword>
<evidence type="ECO:0000256" key="6">
    <source>
        <dbReference type="ARBA" id="ARBA00022763"/>
    </source>
</evidence>
<dbReference type="GO" id="GO:0004519">
    <property type="term" value="F:endonuclease activity"/>
    <property type="evidence" value="ECO:0007669"/>
    <property type="project" value="UniProtKB-KW"/>
</dbReference>
<proteinExistence type="predicted"/>
<dbReference type="InterPro" id="IPR005135">
    <property type="entry name" value="Endo/exonuclease/phosphatase"/>
</dbReference>
<evidence type="ECO:0000259" key="12">
    <source>
        <dbReference type="Pfam" id="PF03372"/>
    </source>
</evidence>
<evidence type="ECO:0000256" key="11">
    <source>
        <dbReference type="SAM" id="MobiDB-lite"/>
    </source>
</evidence>
<comment type="subcellular location">
    <subcellularLocation>
        <location evidence="3">Nucleus</location>
        <location evidence="3">PML body</location>
    </subcellularLocation>
</comment>
<evidence type="ECO:0000256" key="2">
    <source>
        <dbReference type="ARBA" id="ARBA00001946"/>
    </source>
</evidence>
<dbReference type="PANTHER" id="PTHR15822:SF4">
    <property type="entry name" value="TYROSYL-DNA PHOSPHODIESTERASE 2"/>
    <property type="match status" value="1"/>
</dbReference>
<dbReference type="EMBL" id="JBFTWV010000239">
    <property type="protein sequence ID" value="KAL2783405.1"/>
    <property type="molecule type" value="Genomic_DNA"/>
</dbReference>
<name>A0ABR4FJH9_9EURO</name>
<sequence length="370" mass="41007">MAPPLLPNPLILDRPNLQSFYFFDPAADPPQWRPASSSMDITINPDSHQHHPTDKLHLITWNIDFQVPFPQERMTAALGHLQHIFSHSSPTNTTRGATIIFLQEMISSDLDLIQETPWIRDRFYITDLSPASWRRSSYGTTTLVDRRLDVHRVFRVPYATSSMQRDALFVDVGLNFPSALATPTAGGGEQQGRVIRLCNTHLESLASGTPKRPLQMKRAAGFMHGHDTTNPGGLLLPTPHAEILAGDLNAFAPEDAHLPSTCGLRDAFLVLGGVEDTEESYTWGKQNPAWFAGRFPDARLDKVLFCGGVEVVRLERIGVGVVAKMAFDGGDRGEEEEDDDDGDEEEEVWATDHYGLEAEFLITSAASDSF</sequence>
<dbReference type="Proteomes" id="UP001610563">
    <property type="component" value="Unassembled WGS sequence"/>
</dbReference>
<evidence type="ECO:0000256" key="1">
    <source>
        <dbReference type="ARBA" id="ARBA00001936"/>
    </source>
</evidence>
<evidence type="ECO:0000313" key="13">
    <source>
        <dbReference type="EMBL" id="KAL2783405.1"/>
    </source>
</evidence>
<evidence type="ECO:0000256" key="3">
    <source>
        <dbReference type="ARBA" id="ARBA00004322"/>
    </source>
</evidence>
<keyword evidence="10" id="KW-0539">Nucleus</keyword>
<organism evidence="13 14">
    <name type="scientific">Aspergillus keveii</name>
    <dbReference type="NCBI Taxonomy" id="714993"/>
    <lineage>
        <taxon>Eukaryota</taxon>
        <taxon>Fungi</taxon>
        <taxon>Dikarya</taxon>
        <taxon>Ascomycota</taxon>
        <taxon>Pezizomycotina</taxon>
        <taxon>Eurotiomycetes</taxon>
        <taxon>Eurotiomycetidae</taxon>
        <taxon>Eurotiales</taxon>
        <taxon>Aspergillaceae</taxon>
        <taxon>Aspergillus</taxon>
        <taxon>Aspergillus subgen. Nidulantes</taxon>
    </lineage>
</organism>
<dbReference type="SUPFAM" id="SSF56219">
    <property type="entry name" value="DNase I-like"/>
    <property type="match status" value="1"/>
</dbReference>
<evidence type="ECO:0000256" key="9">
    <source>
        <dbReference type="ARBA" id="ARBA00023204"/>
    </source>
</evidence>
<evidence type="ECO:0000256" key="8">
    <source>
        <dbReference type="ARBA" id="ARBA00022842"/>
    </source>
</evidence>
<keyword evidence="6" id="KW-0227">DNA damage</keyword>
<dbReference type="PANTHER" id="PTHR15822">
    <property type="entry name" value="TRAF AND TNF RECEPTOR-ASSOCIATED PROTEIN"/>
    <property type="match status" value="1"/>
</dbReference>
<keyword evidence="4" id="KW-0540">Nuclease</keyword>
<feature type="compositionally biased region" description="Acidic residues" evidence="11">
    <location>
        <begin position="333"/>
        <end position="347"/>
    </location>
</feature>
<dbReference type="Gene3D" id="3.60.10.10">
    <property type="entry name" value="Endonuclease/exonuclease/phosphatase"/>
    <property type="match status" value="1"/>
</dbReference>
<evidence type="ECO:0000256" key="4">
    <source>
        <dbReference type="ARBA" id="ARBA00022722"/>
    </source>
</evidence>